<protein>
    <submittedName>
        <fullName evidence="11">Oligopeptide/dipeptide ABC transporter, ATPase subunit</fullName>
    </submittedName>
</protein>
<dbReference type="PANTHER" id="PTHR43297:SF14">
    <property type="entry name" value="ATPASE AAA-TYPE CORE DOMAIN-CONTAINING PROTEIN"/>
    <property type="match status" value="1"/>
</dbReference>
<dbReference type="GO" id="GO:0015833">
    <property type="term" value="P:peptide transport"/>
    <property type="evidence" value="ECO:0007669"/>
    <property type="project" value="InterPro"/>
</dbReference>
<evidence type="ECO:0000256" key="2">
    <source>
        <dbReference type="ARBA" id="ARBA00005417"/>
    </source>
</evidence>
<dbReference type="HOGENOM" id="CLU_000604_1_23_0"/>
<dbReference type="InterPro" id="IPR017871">
    <property type="entry name" value="ABC_transporter-like_CS"/>
</dbReference>
<dbReference type="PROSITE" id="PS50893">
    <property type="entry name" value="ABC_TRANSPORTER_2"/>
    <property type="match status" value="1"/>
</dbReference>
<keyword evidence="9" id="KW-0472">Membrane</keyword>
<dbReference type="GO" id="GO:0005524">
    <property type="term" value="F:ATP binding"/>
    <property type="evidence" value="ECO:0007669"/>
    <property type="project" value="UniProtKB-KW"/>
</dbReference>
<dbReference type="InterPro" id="IPR003439">
    <property type="entry name" value="ABC_transporter-like_ATP-bd"/>
</dbReference>
<dbReference type="SMART" id="SM00382">
    <property type="entry name" value="AAA"/>
    <property type="match status" value="1"/>
</dbReference>
<reference evidence="11 12" key="2">
    <citation type="journal article" date="2009" name="Proc. Natl. Acad. Sci. U.S.A.">
        <title>On the chimeric nature, thermophilic origin, and phylogenetic placement of the Thermotogales.</title>
        <authorList>
            <person name="Zhaxybayeva O."/>
            <person name="Swithers K.S."/>
            <person name="Lapierre P."/>
            <person name="Fournier G.P."/>
            <person name="Bickhart D.M."/>
            <person name="DeBoy R.T."/>
            <person name="Nelson K.E."/>
            <person name="Nesbo C.L."/>
            <person name="Doolittle W.F."/>
            <person name="Gogarten J.P."/>
            <person name="Noll K.M."/>
        </authorList>
    </citation>
    <scope>NUCLEOTIDE SEQUENCE [LARGE SCALE GENOMIC DNA]</scope>
    <source>
        <strain evidence="12">ATCC BAA-301 / DSM 14385 / NBRC 107922 / TMO</strain>
    </source>
</reference>
<dbReference type="Pfam" id="PF00005">
    <property type="entry name" value="ABC_tran"/>
    <property type="match status" value="1"/>
</dbReference>
<keyword evidence="7" id="KW-0067">ATP-binding</keyword>
<keyword evidence="3" id="KW-0813">Transport</keyword>
<evidence type="ECO:0000313" key="11">
    <source>
        <dbReference type="EMBL" id="ABV34060.1"/>
    </source>
</evidence>
<evidence type="ECO:0000256" key="9">
    <source>
        <dbReference type="ARBA" id="ARBA00023136"/>
    </source>
</evidence>
<dbReference type="PANTHER" id="PTHR43297">
    <property type="entry name" value="OLIGOPEPTIDE TRANSPORT ATP-BINDING PROTEIN APPD"/>
    <property type="match status" value="1"/>
</dbReference>
<proteinExistence type="inferred from homology"/>
<dbReference type="EMBL" id="CP000812">
    <property type="protein sequence ID" value="ABV34060.1"/>
    <property type="molecule type" value="Genomic_DNA"/>
</dbReference>
<evidence type="ECO:0000259" key="10">
    <source>
        <dbReference type="PROSITE" id="PS50893"/>
    </source>
</evidence>
<accession>A8F7C6</accession>
<gene>
    <name evidence="11" type="ordered locus">Tlet_1504</name>
</gene>
<keyword evidence="4" id="KW-1003">Cell membrane</keyword>
<dbReference type="InterPro" id="IPR027417">
    <property type="entry name" value="P-loop_NTPase"/>
</dbReference>
<keyword evidence="12" id="KW-1185">Reference proteome</keyword>
<dbReference type="GO" id="GO:0016887">
    <property type="term" value="F:ATP hydrolysis activity"/>
    <property type="evidence" value="ECO:0007669"/>
    <property type="project" value="InterPro"/>
</dbReference>
<dbReference type="CDD" id="cd03257">
    <property type="entry name" value="ABC_NikE_OppD_transporters"/>
    <property type="match status" value="1"/>
</dbReference>
<keyword evidence="5" id="KW-0997">Cell inner membrane</keyword>
<dbReference type="RefSeq" id="WP_012003536.1">
    <property type="nucleotide sequence ID" value="NC_009828.1"/>
</dbReference>
<dbReference type="Gene3D" id="3.40.50.300">
    <property type="entry name" value="P-loop containing nucleotide triphosphate hydrolases"/>
    <property type="match status" value="1"/>
</dbReference>
<dbReference type="eggNOG" id="COG0444">
    <property type="taxonomic scope" value="Bacteria"/>
</dbReference>
<comment type="similarity">
    <text evidence="2">Belongs to the ABC transporter superfamily.</text>
</comment>
<dbReference type="STRING" id="416591.Tlet_1504"/>
<feature type="domain" description="ABC transporter" evidence="10">
    <location>
        <begin position="5"/>
        <end position="251"/>
    </location>
</feature>
<evidence type="ECO:0000256" key="3">
    <source>
        <dbReference type="ARBA" id="ARBA00022448"/>
    </source>
</evidence>
<comment type="subcellular location">
    <subcellularLocation>
        <location evidence="1">Cell membrane</location>
        <topology evidence="1">Peripheral membrane protein</topology>
    </subcellularLocation>
</comment>
<dbReference type="FunFam" id="3.40.50.300:FF:000016">
    <property type="entry name" value="Oligopeptide ABC transporter ATP-binding component"/>
    <property type="match status" value="1"/>
</dbReference>
<sequence length="320" mass="35627">MKKLVEFESYSLTFATLSGKIKVLENVSFSINHNEVFALVGETGCGKTVTAISILNLLPVNAIRSGRIFFNGTEIDDKTVELIRGRDVAMIFQDPTSSLNPLYTVEKQLMDILVTRQHMSKKEAGLKMPELLKQVQLYDVDRILKSYPHELSGGMRQRIMIAMALACKPKLLIADEPTTALDVTVQRQILYLIAQIKEKNQLSILFITHDMGIVAQIADRVGVMYAGMMVEIAPKKTIFEKPLHPYTAGLMSCIFNPKKKTRPKPIAGSVPSFNSFSNECRFHSRCGISRKICSEISPELVEIEPGHLVACHACGGVRDD</sequence>
<evidence type="ECO:0000256" key="6">
    <source>
        <dbReference type="ARBA" id="ARBA00022741"/>
    </source>
</evidence>
<dbReference type="InterPro" id="IPR050388">
    <property type="entry name" value="ABC_Ni/Peptide_Import"/>
</dbReference>
<keyword evidence="6" id="KW-0547">Nucleotide-binding</keyword>
<dbReference type="AlphaFoldDB" id="A8F7C6"/>
<dbReference type="KEGG" id="tle:Tlet_1504"/>
<evidence type="ECO:0000256" key="8">
    <source>
        <dbReference type="ARBA" id="ARBA00022967"/>
    </source>
</evidence>
<dbReference type="NCBIfam" id="TIGR01727">
    <property type="entry name" value="oligo_HPY"/>
    <property type="match status" value="1"/>
</dbReference>
<evidence type="ECO:0000256" key="4">
    <source>
        <dbReference type="ARBA" id="ARBA00022475"/>
    </source>
</evidence>
<dbReference type="SUPFAM" id="SSF52540">
    <property type="entry name" value="P-loop containing nucleoside triphosphate hydrolases"/>
    <property type="match status" value="1"/>
</dbReference>
<organism evidence="11 12">
    <name type="scientific">Pseudothermotoga lettingae (strain ATCC BAA-301 / DSM 14385 / NBRC 107922 / TMO)</name>
    <name type="common">Thermotoga lettingae</name>
    <dbReference type="NCBI Taxonomy" id="416591"/>
    <lineage>
        <taxon>Bacteria</taxon>
        <taxon>Thermotogati</taxon>
        <taxon>Thermotogota</taxon>
        <taxon>Thermotogae</taxon>
        <taxon>Thermotogales</taxon>
        <taxon>Thermotogaceae</taxon>
        <taxon>Pseudothermotoga</taxon>
    </lineage>
</organism>
<dbReference type="InterPro" id="IPR003593">
    <property type="entry name" value="AAA+_ATPase"/>
</dbReference>
<dbReference type="Proteomes" id="UP000002016">
    <property type="component" value="Chromosome"/>
</dbReference>
<evidence type="ECO:0000313" key="12">
    <source>
        <dbReference type="Proteomes" id="UP000002016"/>
    </source>
</evidence>
<dbReference type="GO" id="GO:0005886">
    <property type="term" value="C:plasma membrane"/>
    <property type="evidence" value="ECO:0007669"/>
    <property type="project" value="UniProtKB-SubCell"/>
</dbReference>
<keyword evidence="8" id="KW-1278">Translocase</keyword>
<dbReference type="InterPro" id="IPR013563">
    <property type="entry name" value="Oligopep_ABC_C"/>
</dbReference>
<evidence type="ECO:0000256" key="1">
    <source>
        <dbReference type="ARBA" id="ARBA00004202"/>
    </source>
</evidence>
<dbReference type="PROSITE" id="PS00211">
    <property type="entry name" value="ABC_TRANSPORTER_1"/>
    <property type="match status" value="1"/>
</dbReference>
<dbReference type="Pfam" id="PF08352">
    <property type="entry name" value="oligo_HPY"/>
    <property type="match status" value="1"/>
</dbReference>
<evidence type="ECO:0000256" key="5">
    <source>
        <dbReference type="ARBA" id="ARBA00022519"/>
    </source>
</evidence>
<dbReference type="OrthoDB" id="9806285at2"/>
<evidence type="ECO:0000256" key="7">
    <source>
        <dbReference type="ARBA" id="ARBA00022840"/>
    </source>
</evidence>
<name>A8F7C6_PSELT</name>
<reference evidence="11 12" key="1">
    <citation type="submission" date="2007-08" db="EMBL/GenBank/DDBJ databases">
        <title>Complete sequence of Thermotoga lettingae TMO.</title>
        <authorList>
            <consortium name="US DOE Joint Genome Institute"/>
            <person name="Copeland A."/>
            <person name="Lucas S."/>
            <person name="Lapidus A."/>
            <person name="Barry K."/>
            <person name="Glavina del Rio T."/>
            <person name="Dalin E."/>
            <person name="Tice H."/>
            <person name="Pitluck S."/>
            <person name="Foster B."/>
            <person name="Bruce D."/>
            <person name="Schmutz J."/>
            <person name="Larimer F."/>
            <person name="Land M."/>
            <person name="Hauser L."/>
            <person name="Kyrpides N."/>
            <person name="Mikhailova N."/>
            <person name="Nelson K."/>
            <person name="Gogarten J.P."/>
            <person name="Noll K."/>
            <person name="Richardson P."/>
        </authorList>
    </citation>
    <scope>NUCLEOTIDE SEQUENCE [LARGE SCALE GENOMIC DNA]</scope>
    <source>
        <strain evidence="12">ATCC BAA-301 / DSM 14385 / NBRC 107922 / TMO</strain>
    </source>
</reference>